<dbReference type="Proteomes" id="UP000697998">
    <property type="component" value="Unassembled WGS sequence"/>
</dbReference>
<protein>
    <submittedName>
        <fullName evidence="1">Uncharacterized protein</fullName>
    </submittedName>
</protein>
<accession>A0A935UHC7</accession>
<proteinExistence type="predicted"/>
<name>A0A935UHC7_9PROT</name>
<gene>
    <name evidence="1" type="ORF">IPJ27_13025</name>
</gene>
<sequence>MAKSTQIDLTRVSSGNGMDYSPALANNCALLANHVSAVGVAGRFS</sequence>
<organism evidence="1 2">
    <name type="scientific">Candidatus Accumulibacter proximus</name>
    <dbReference type="NCBI Taxonomy" id="2954385"/>
    <lineage>
        <taxon>Bacteria</taxon>
        <taxon>Pseudomonadati</taxon>
        <taxon>Pseudomonadota</taxon>
        <taxon>Betaproteobacteria</taxon>
        <taxon>Candidatus Accumulibacter</taxon>
    </lineage>
</organism>
<reference evidence="1 2" key="1">
    <citation type="submission" date="2020-10" db="EMBL/GenBank/DDBJ databases">
        <title>Connecting structure to function with the recovery of over 1000 high-quality activated sludge metagenome-assembled genomes encoding full-length rRNA genes using long-read sequencing.</title>
        <authorList>
            <person name="Singleton C.M."/>
            <person name="Petriglieri F."/>
            <person name="Kristensen J.M."/>
            <person name="Kirkegaard R.H."/>
            <person name="Michaelsen T.Y."/>
            <person name="Andersen M.H."/>
            <person name="Karst S.M."/>
            <person name="Dueholm M.S."/>
            <person name="Nielsen P.H."/>
            <person name="Albertsen M."/>
        </authorList>
    </citation>
    <scope>NUCLEOTIDE SEQUENCE [LARGE SCALE GENOMIC DNA]</scope>
    <source>
        <strain evidence="1">EsbW_18-Q3-R4-48_BATAC.285</strain>
    </source>
</reference>
<evidence type="ECO:0000313" key="1">
    <source>
        <dbReference type="EMBL" id="MBK7675594.1"/>
    </source>
</evidence>
<evidence type="ECO:0000313" key="2">
    <source>
        <dbReference type="Proteomes" id="UP000697998"/>
    </source>
</evidence>
<dbReference type="EMBL" id="JADJMH010000012">
    <property type="protein sequence ID" value="MBK7675594.1"/>
    <property type="molecule type" value="Genomic_DNA"/>
</dbReference>
<dbReference type="AlphaFoldDB" id="A0A935UHC7"/>
<comment type="caution">
    <text evidence="1">The sequence shown here is derived from an EMBL/GenBank/DDBJ whole genome shotgun (WGS) entry which is preliminary data.</text>
</comment>